<dbReference type="Pfam" id="PF02515">
    <property type="entry name" value="CoA_transf_3"/>
    <property type="match status" value="1"/>
</dbReference>
<dbReference type="PANTHER" id="PTHR48207">
    <property type="entry name" value="SUCCINATE--HYDROXYMETHYLGLUTARATE COA-TRANSFERASE"/>
    <property type="match status" value="1"/>
</dbReference>
<proteinExistence type="predicted"/>
<evidence type="ECO:0000256" key="1">
    <source>
        <dbReference type="ARBA" id="ARBA00022679"/>
    </source>
</evidence>
<dbReference type="InterPro" id="IPR023606">
    <property type="entry name" value="CoA-Trfase_III_dom_1_sf"/>
</dbReference>
<name>A0A1I7DBS7_9BURK</name>
<dbReference type="Gene3D" id="3.40.50.10540">
    <property type="entry name" value="Crotonobetainyl-coa:carnitine coa-transferase, domain 1"/>
    <property type="match status" value="1"/>
</dbReference>
<dbReference type="PANTHER" id="PTHR48207:SF4">
    <property type="entry name" value="BLL6097 PROTEIN"/>
    <property type="match status" value="1"/>
</dbReference>
<accession>A0A1I7DBS7</accession>
<dbReference type="GO" id="GO:0008410">
    <property type="term" value="F:CoA-transferase activity"/>
    <property type="evidence" value="ECO:0007669"/>
    <property type="project" value="TreeGrafter"/>
</dbReference>
<dbReference type="InterPro" id="IPR044855">
    <property type="entry name" value="CoA-Trfase_III_dom3_sf"/>
</dbReference>
<sequence length="407" mass="44941">MTQQCNASHGDQPAGPLAGIKVVEIASIVLGPLAAQYLGDMGADVIKIEPPEGDLTRSLGPQRNKGMSAVFINCNRNKRSVVLDLRIEADQRKLHQIVASCDVVVHSIRTQAARRMGISYEALSRLNHRLIYCHLKGFSDEGVYAGKPAYDDVIQALSGIASLQTSIVGEPRYVPTIFADKVSSLHAAYAVMLGLYHRSNTGLGQQITVPMFEAIAAFNAVEHLWGATFEPPISSMGYETIVKAARRPYATKDGHIAFLPYTDAHWQRFFEATGALELIEDERFCNYPARQKHFQAVWLHVTEQLALKTNAEWMSLFGNDMPIAVVNTLDDLLKDPHLESVGFWEFREHPSEGLLRFARSPFEMDDCPPSIRRLPPTLGQHTTEVFDEFGVETVASNQGGAAALAQP</sequence>
<evidence type="ECO:0000313" key="3">
    <source>
        <dbReference type="Proteomes" id="UP000198844"/>
    </source>
</evidence>
<dbReference type="InterPro" id="IPR050483">
    <property type="entry name" value="CoA-transferase_III_domain"/>
</dbReference>
<organism evidence="2 3">
    <name type="scientific">Paraburkholderia aspalathi</name>
    <dbReference type="NCBI Taxonomy" id="1324617"/>
    <lineage>
        <taxon>Bacteria</taxon>
        <taxon>Pseudomonadati</taxon>
        <taxon>Pseudomonadota</taxon>
        <taxon>Betaproteobacteria</taxon>
        <taxon>Burkholderiales</taxon>
        <taxon>Burkholderiaceae</taxon>
        <taxon>Paraburkholderia</taxon>
    </lineage>
</organism>
<protein>
    <submittedName>
        <fullName evidence="2">Crotonobetainyl-CoA:carnitine CoA-transferase CaiB</fullName>
    </submittedName>
</protein>
<dbReference type="SUPFAM" id="SSF89796">
    <property type="entry name" value="CoA-transferase family III (CaiB/BaiF)"/>
    <property type="match status" value="1"/>
</dbReference>
<evidence type="ECO:0000313" key="2">
    <source>
        <dbReference type="EMBL" id="SFU09183.1"/>
    </source>
</evidence>
<gene>
    <name evidence="2" type="ORF">SAMN05192563_1009137</name>
</gene>
<dbReference type="Gene3D" id="3.30.1540.10">
    <property type="entry name" value="formyl-coa transferase, domain 3"/>
    <property type="match status" value="1"/>
</dbReference>
<dbReference type="InterPro" id="IPR003673">
    <property type="entry name" value="CoA-Trfase_fam_III"/>
</dbReference>
<dbReference type="EMBL" id="FPBH01000009">
    <property type="protein sequence ID" value="SFU09183.1"/>
    <property type="molecule type" value="Genomic_DNA"/>
</dbReference>
<reference evidence="2 3" key="1">
    <citation type="submission" date="2016-10" db="EMBL/GenBank/DDBJ databases">
        <authorList>
            <person name="de Groot N.N."/>
        </authorList>
    </citation>
    <scope>NUCLEOTIDE SEQUENCE [LARGE SCALE GENOMIC DNA]</scope>
    <source>
        <strain evidence="2 3">LMG 27731</strain>
    </source>
</reference>
<dbReference type="OrthoDB" id="5294844at2"/>
<dbReference type="RefSeq" id="WP_093635272.1">
    <property type="nucleotide sequence ID" value="NZ_FPBH01000009.1"/>
</dbReference>
<dbReference type="AlphaFoldDB" id="A0A1I7DBS7"/>
<dbReference type="Proteomes" id="UP000198844">
    <property type="component" value="Unassembled WGS sequence"/>
</dbReference>
<keyword evidence="1 2" id="KW-0808">Transferase</keyword>